<organism evidence="6 7">
    <name type="scientific">Gossypium barbadense</name>
    <name type="common">Sea Island cotton</name>
    <name type="synonym">Hibiscus barbadensis</name>
    <dbReference type="NCBI Taxonomy" id="3634"/>
    <lineage>
        <taxon>Eukaryota</taxon>
        <taxon>Viridiplantae</taxon>
        <taxon>Streptophyta</taxon>
        <taxon>Embryophyta</taxon>
        <taxon>Tracheophyta</taxon>
        <taxon>Spermatophyta</taxon>
        <taxon>Magnoliopsida</taxon>
        <taxon>eudicotyledons</taxon>
        <taxon>Gunneridae</taxon>
        <taxon>Pentapetalae</taxon>
        <taxon>rosids</taxon>
        <taxon>malvids</taxon>
        <taxon>Malvales</taxon>
        <taxon>Malvaceae</taxon>
        <taxon>Malvoideae</taxon>
        <taxon>Gossypium</taxon>
    </lineage>
</organism>
<evidence type="ECO:0000256" key="4">
    <source>
        <dbReference type="SAM" id="Phobius"/>
    </source>
</evidence>
<dbReference type="Gene3D" id="3.10.20.10">
    <property type="match status" value="1"/>
</dbReference>
<comment type="similarity">
    <text evidence="1">Belongs to the eukaryotic ribosomal protein eL20 family.</text>
</comment>
<dbReference type="GO" id="GO:0006412">
    <property type="term" value="P:translation"/>
    <property type="evidence" value="ECO:0007669"/>
    <property type="project" value="InterPro"/>
</dbReference>
<dbReference type="FunFam" id="3.10.20.10:FF:000001">
    <property type="entry name" value="60S ribosomal protein L18a"/>
    <property type="match status" value="1"/>
</dbReference>
<keyword evidence="3" id="KW-0687">Ribonucleoprotein</keyword>
<gene>
    <name evidence="6" type="ORF">GOBAR_AA03167</name>
</gene>
<dbReference type="GO" id="GO:0003735">
    <property type="term" value="F:structural constituent of ribosome"/>
    <property type="evidence" value="ECO:0007669"/>
    <property type="project" value="InterPro"/>
</dbReference>
<dbReference type="InterPro" id="IPR021138">
    <property type="entry name" value="Ribosomal_eL20_eukaryotes"/>
</dbReference>
<dbReference type="Proteomes" id="UP000239757">
    <property type="component" value="Unassembled WGS sequence"/>
</dbReference>
<dbReference type="SUPFAM" id="SSF160374">
    <property type="entry name" value="RplX-like"/>
    <property type="match status" value="1"/>
</dbReference>
<dbReference type="PANTHER" id="PTHR10052">
    <property type="entry name" value="60S RIBOSOMAL PROTEIN L18A"/>
    <property type="match status" value="1"/>
</dbReference>
<sequence>MLFYFLYFICLLKNLLLPFLCFFFMLCLFMVFTSFSFFYALLKFVCLLLKAFPFSPCTGRVCWVNKSNGQVLAINEIFEKNPTKNKNYGIWLCYLSHNGYHNMYKEYRDTTLNGAFEQMYTEMASRHKVRFPCILIIKIATIPNFHNSKIKYPLVFKKVKPPSRKLKTTYKASKPNLFM</sequence>
<feature type="domain" description="Large ribosomal subunit protein eL20" evidence="5">
    <location>
        <begin position="97"/>
        <end position="140"/>
    </location>
</feature>
<dbReference type="GO" id="GO:0005840">
    <property type="term" value="C:ribosome"/>
    <property type="evidence" value="ECO:0007669"/>
    <property type="project" value="UniProtKB-KW"/>
</dbReference>
<accession>A0A2P5YP84</accession>
<keyword evidence="4" id="KW-0812">Transmembrane</keyword>
<proteinExistence type="inferred from homology"/>
<keyword evidence="4" id="KW-0472">Membrane</keyword>
<name>A0A2P5YP84_GOSBA</name>
<evidence type="ECO:0000259" key="5">
    <source>
        <dbReference type="Pfam" id="PF01775"/>
    </source>
</evidence>
<keyword evidence="4" id="KW-1133">Transmembrane helix</keyword>
<evidence type="ECO:0000256" key="2">
    <source>
        <dbReference type="ARBA" id="ARBA00022980"/>
    </source>
</evidence>
<protein>
    <recommendedName>
        <fullName evidence="5">Large ribosomal subunit protein eL20 domain-containing protein</fullName>
    </recommendedName>
</protein>
<dbReference type="EMBL" id="KZ662930">
    <property type="protein sequence ID" value="PPS17417.1"/>
    <property type="molecule type" value="Genomic_DNA"/>
</dbReference>
<dbReference type="Pfam" id="PF01775">
    <property type="entry name" value="Ribosomal_L18A"/>
    <property type="match status" value="1"/>
</dbReference>
<evidence type="ECO:0000256" key="1">
    <source>
        <dbReference type="ARBA" id="ARBA00009362"/>
    </source>
</evidence>
<reference evidence="6 7" key="1">
    <citation type="submission" date="2015-01" db="EMBL/GenBank/DDBJ databases">
        <title>Genome of allotetraploid Gossypium barbadense reveals genomic plasticity and fiber elongation in cotton evolution.</title>
        <authorList>
            <person name="Chen X."/>
            <person name="Liu X."/>
            <person name="Zhao B."/>
            <person name="Zheng H."/>
            <person name="Hu Y."/>
            <person name="Lu G."/>
            <person name="Yang C."/>
            <person name="Chen J."/>
            <person name="Shan C."/>
            <person name="Zhang L."/>
            <person name="Zhou Y."/>
            <person name="Wang L."/>
            <person name="Guo W."/>
            <person name="Bai Y."/>
            <person name="Ruan J."/>
            <person name="Shangguan X."/>
            <person name="Mao Y."/>
            <person name="Jiang J."/>
            <person name="Zhu Y."/>
            <person name="Lei J."/>
            <person name="Kang H."/>
            <person name="Chen S."/>
            <person name="He X."/>
            <person name="Wang R."/>
            <person name="Wang Y."/>
            <person name="Chen J."/>
            <person name="Wang L."/>
            <person name="Yu S."/>
            <person name="Wang B."/>
            <person name="Wei J."/>
            <person name="Song S."/>
            <person name="Lu X."/>
            <person name="Gao Z."/>
            <person name="Gu W."/>
            <person name="Deng X."/>
            <person name="Ma D."/>
            <person name="Wang S."/>
            <person name="Liang W."/>
            <person name="Fang L."/>
            <person name="Cai C."/>
            <person name="Zhu X."/>
            <person name="Zhou B."/>
            <person name="Zhang Y."/>
            <person name="Chen Z."/>
            <person name="Xu S."/>
            <person name="Zhu R."/>
            <person name="Wang S."/>
            <person name="Zhang T."/>
            <person name="Zhao G."/>
        </authorList>
    </citation>
    <scope>NUCLEOTIDE SEQUENCE [LARGE SCALE GENOMIC DNA]</scope>
    <source>
        <strain evidence="7">cv. Xinhai21</strain>
        <tissue evidence="6">Leaf</tissue>
    </source>
</reference>
<evidence type="ECO:0000256" key="3">
    <source>
        <dbReference type="ARBA" id="ARBA00023274"/>
    </source>
</evidence>
<evidence type="ECO:0000313" key="7">
    <source>
        <dbReference type="Proteomes" id="UP000239757"/>
    </source>
</evidence>
<dbReference type="AlphaFoldDB" id="A0A2P5YP84"/>
<evidence type="ECO:0000313" key="6">
    <source>
        <dbReference type="EMBL" id="PPS17417.1"/>
    </source>
</evidence>
<dbReference type="InterPro" id="IPR023573">
    <property type="entry name" value="Ribosomal_eL20_dom"/>
</dbReference>
<dbReference type="GO" id="GO:1990904">
    <property type="term" value="C:ribonucleoprotein complex"/>
    <property type="evidence" value="ECO:0007669"/>
    <property type="project" value="UniProtKB-KW"/>
</dbReference>
<feature type="transmembrane region" description="Helical" evidence="4">
    <location>
        <begin position="15"/>
        <end position="42"/>
    </location>
</feature>
<keyword evidence="2" id="KW-0689">Ribosomal protein</keyword>